<keyword evidence="1" id="KW-0812">Transmembrane</keyword>
<accession>A0A2P2LF22</accession>
<protein>
    <submittedName>
        <fullName evidence="2">Uncharacterized protein</fullName>
    </submittedName>
</protein>
<keyword evidence="1" id="KW-1133">Transmembrane helix</keyword>
<evidence type="ECO:0000313" key="2">
    <source>
        <dbReference type="EMBL" id="MBX16577.1"/>
    </source>
</evidence>
<keyword evidence="1" id="KW-0472">Membrane</keyword>
<feature type="transmembrane region" description="Helical" evidence="1">
    <location>
        <begin position="12"/>
        <end position="34"/>
    </location>
</feature>
<proteinExistence type="predicted"/>
<name>A0A2P2LF22_RHIMU</name>
<dbReference type="AlphaFoldDB" id="A0A2P2LF22"/>
<sequence>MVRDITISLTKEIYLVYLCVCMQYALKLTMYKYITWSVSNELTLAIWSLSVAM</sequence>
<evidence type="ECO:0000256" key="1">
    <source>
        <dbReference type="SAM" id="Phobius"/>
    </source>
</evidence>
<organism evidence="2">
    <name type="scientific">Rhizophora mucronata</name>
    <name type="common">Asiatic mangrove</name>
    <dbReference type="NCBI Taxonomy" id="61149"/>
    <lineage>
        <taxon>Eukaryota</taxon>
        <taxon>Viridiplantae</taxon>
        <taxon>Streptophyta</taxon>
        <taxon>Embryophyta</taxon>
        <taxon>Tracheophyta</taxon>
        <taxon>Spermatophyta</taxon>
        <taxon>Magnoliopsida</taxon>
        <taxon>eudicotyledons</taxon>
        <taxon>Gunneridae</taxon>
        <taxon>Pentapetalae</taxon>
        <taxon>rosids</taxon>
        <taxon>fabids</taxon>
        <taxon>Malpighiales</taxon>
        <taxon>Rhizophoraceae</taxon>
        <taxon>Rhizophora</taxon>
    </lineage>
</organism>
<dbReference type="EMBL" id="GGEC01036093">
    <property type="protein sequence ID" value="MBX16577.1"/>
    <property type="molecule type" value="Transcribed_RNA"/>
</dbReference>
<reference evidence="2" key="1">
    <citation type="submission" date="2018-02" db="EMBL/GenBank/DDBJ databases">
        <title>Rhizophora mucronata_Transcriptome.</title>
        <authorList>
            <person name="Meera S.P."/>
            <person name="Sreeshan A."/>
            <person name="Augustine A."/>
        </authorList>
    </citation>
    <scope>NUCLEOTIDE SEQUENCE</scope>
    <source>
        <tissue evidence="2">Leaf</tissue>
    </source>
</reference>